<organism evidence="1 2">
    <name type="scientific">Entomophthora muscae</name>
    <dbReference type="NCBI Taxonomy" id="34485"/>
    <lineage>
        <taxon>Eukaryota</taxon>
        <taxon>Fungi</taxon>
        <taxon>Fungi incertae sedis</taxon>
        <taxon>Zoopagomycota</taxon>
        <taxon>Entomophthoromycotina</taxon>
        <taxon>Entomophthoromycetes</taxon>
        <taxon>Entomophthorales</taxon>
        <taxon>Entomophthoraceae</taxon>
        <taxon>Entomophthora</taxon>
    </lineage>
</organism>
<keyword evidence="2" id="KW-1185">Reference proteome</keyword>
<dbReference type="EMBL" id="QTSX02001450">
    <property type="protein sequence ID" value="KAJ9081956.1"/>
    <property type="molecule type" value="Genomic_DNA"/>
</dbReference>
<accession>A0ACC2U5Y3</accession>
<protein>
    <submittedName>
        <fullName evidence="1">Uncharacterized protein</fullName>
    </submittedName>
</protein>
<evidence type="ECO:0000313" key="1">
    <source>
        <dbReference type="EMBL" id="KAJ9081956.1"/>
    </source>
</evidence>
<dbReference type="Proteomes" id="UP001165960">
    <property type="component" value="Unassembled WGS sequence"/>
</dbReference>
<comment type="caution">
    <text evidence="1">The sequence shown here is derived from an EMBL/GenBank/DDBJ whole genome shotgun (WGS) entry which is preliminary data.</text>
</comment>
<proteinExistence type="predicted"/>
<evidence type="ECO:0000313" key="2">
    <source>
        <dbReference type="Proteomes" id="UP001165960"/>
    </source>
</evidence>
<name>A0ACC2U5Y3_9FUNG</name>
<gene>
    <name evidence="1" type="ORF">DSO57_1009412</name>
</gene>
<sequence length="175" mass="19025">MNPQNPSSGQMPNVPMPQTQFALIGASAENIRTQEASGGPWQQFLPQQDRENLMNRFLQALRQYTGVANDKIIALSRSFEQQCFTSAISLQAYYTMCSQKISQIASTGQQKAINQFQNLMQQQANPAMQAQKLQQMQQGNMPQLQGQAIQADPDATAATAAATTTAAAATTAPNE</sequence>
<reference evidence="1" key="1">
    <citation type="submission" date="2022-04" db="EMBL/GenBank/DDBJ databases">
        <title>Genome of the entomopathogenic fungus Entomophthora muscae.</title>
        <authorList>
            <person name="Elya C."/>
            <person name="Lovett B.R."/>
            <person name="Lee E."/>
            <person name="Macias A.M."/>
            <person name="Hajek A.E."/>
            <person name="De Bivort B.L."/>
            <person name="Kasson M.T."/>
            <person name="De Fine Licht H.H."/>
            <person name="Stajich J.E."/>
        </authorList>
    </citation>
    <scope>NUCLEOTIDE SEQUENCE</scope>
    <source>
        <strain evidence="1">Berkeley</strain>
    </source>
</reference>